<comment type="function">
    <text evidence="3">Catalyzes the stereoinversion of LL-2,6-diaminopimelate (L,L-DAP) to meso-diaminopimelate (meso-DAP), a precursor of L-lysine and an essential component of the bacterial peptidoglycan.</text>
</comment>
<dbReference type="InterPro" id="IPR001653">
    <property type="entry name" value="DAP_epimerase_DapF"/>
</dbReference>
<protein>
    <recommendedName>
        <fullName evidence="3 4">Diaminopimelate epimerase</fullName>
        <shortName evidence="3">DAP epimerase</shortName>
        <ecNumber evidence="3 4">5.1.1.7</ecNumber>
    </recommendedName>
    <alternativeName>
        <fullName evidence="3">PLP-independent amino acid racemase</fullName>
    </alternativeName>
</protein>
<comment type="subcellular location">
    <subcellularLocation>
        <location evidence="3">Cytoplasm</location>
    </subcellularLocation>
</comment>
<dbReference type="AlphaFoldDB" id="A0A2D0AFA3"/>
<dbReference type="HAMAP" id="MF_00197">
    <property type="entry name" value="DAP_epimerase"/>
    <property type="match status" value="1"/>
</dbReference>
<evidence type="ECO:0000256" key="2">
    <source>
        <dbReference type="ARBA" id="ARBA00023235"/>
    </source>
</evidence>
<dbReference type="GO" id="GO:0008837">
    <property type="term" value="F:diaminopimelate epimerase activity"/>
    <property type="evidence" value="ECO:0007669"/>
    <property type="project" value="UniProtKB-UniRule"/>
</dbReference>
<dbReference type="GO" id="GO:0005829">
    <property type="term" value="C:cytosol"/>
    <property type="evidence" value="ECO:0007669"/>
    <property type="project" value="TreeGrafter"/>
</dbReference>
<feature type="binding site" evidence="3">
    <location>
        <position position="11"/>
    </location>
    <ligand>
        <name>substrate</name>
    </ligand>
</feature>
<keyword evidence="3" id="KW-0963">Cytoplasm</keyword>
<dbReference type="NCBIfam" id="TIGR00652">
    <property type="entry name" value="DapF"/>
    <property type="match status" value="1"/>
</dbReference>
<feature type="binding site" evidence="3">
    <location>
        <position position="188"/>
    </location>
    <ligand>
        <name>substrate</name>
    </ligand>
</feature>
<accession>A0A2D0AFA3</accession>
<dbReference type="UniPathway" id="UPA00034">
    <property type="reaction ID" value="UER00025"/>
</dbReference>
<keyword evidence="2 3" id="KW-0413">Isomerase</keyword>
<keyword evidence="3" id="KW-0028">Amino-acid biosynthesis</keyword>
<dbReference type="RefSeq" id="WP_088418158.1">
    <property type="nucleotide sequence ID" value="NZ_NJBA01000004.1"/>
</dbReference>
<evidence type="ECO:0000313" key="5">
    <source>
        <dbReference type="EMBL" id="OWP50778.1"/>
    </source>
</evidence>
<name>A0A2D0AFA3_PSENT</name>
<gene>
    <name evidence="3" type="primary">dapF</name>
    <name evidence="5" type="ORF">CEG18_14710</name>
</gene>
<feature type="binding site" evidence="3">
    <location>
        <position position="155"/>
    </location>
    <ligand>
        <name>substrate</name>
    </ligand>
</feature>
<comment type="pathway">
    <text evidence="3">Amino-acid biosynthesis; L-lysine biosynthesis via DAP pathway; DL-2,6-diaminopimelate from LL-2,6-diaminopimelate: step 1/1.</text>
</comment>
<feature type="site" description="Could be important to modulate the pK values of the two catalytic cysteine residues" evidence="3">
    <location>
        <position position="157"/>
    </location>
</feature>
<organism evidence="5 6">
    <name type="scientific">Pseudomonas nitroreducens</name>
    <dbReference type="NCBI Taxonomy" id="46680"/>
    <lineage>
        <taxon>Bacteria</taxon>
        <taxon>Pseudomonadati</taxon>
        <taxon>Pseudomonadota</taxon>
        <taxon>Gammaproteobacteria</taxon>
        <taxon>Pseudomonadales</taxon>
        <taxon>Pseudomonadaceae</taxon>
        <taxon>Pseudomonas</taxon>
    </lineage>
</organism>
<dbReference type="eggNOG" id="COG0253">
    <property type="taxonomic scope" value="Bacteria"/>
</dbReference>
<feature type="binding site" evidence="3">
    <location>
        <begin position="70"/>
        <end position="71"/>
    </location>
    <ligand>
        <name>substrate</name>
    </ligand>
</feature>
<dbReference type="PANTHER" id="PTHR31689:SF0">
    <property type="entry name" value="DIAMINOPIMELATE EPIMERASE"/>
    <property type="match status" value="1"/>
</dbReference>
<proteinExistence type="inferred from homology"/>
<evidence type="ECO:0000256" key="4">
    <source>
        <dbReference type="NCBIfam" id="TIGR00652"/>
    </source>
</evidence>
<evidence type="ECO:0000256" key="1">
    <source>
        <dbReference type="ARBA" id="ARBA00010219"/>
    </source>
</evidence>
<comment type="caution">
    <text evidence="3">Lacks conserved residue(s) required for the propagation of feature annotation.</text>
</comment>
<reference evidence="5 6" key="1">
    <citation type="submission" date="2017-06" db="EMBL/GenBank/DDBJ databases">
        <title>Draft genome of Pseudomonas nitroreducens DF05.</title>
        <authorList>
            <person name="Iyer R."/>
        </authorList>
    </citation>
    <scope>NUCLEOTIDE SEQUENCE [LARGE SCALE GENOMIC DNA]</scope>
    <source>
        <strain evidence="5 6">DF05</strain>
    </source>
</reference>
<comment type="similarity">
    <text evidence="1 3">Belongs to the diaminopimelate epimerase family.</text>
</comment>
<evidence type="ECO:0000256" key="3">
    <source>
        <dbReference type="HAMAP-Rule" id="MF_00197"/>
    </source>
</evidence>
<feature type="site" description="Could be important to modulate the pK values of the two catalytic cysteine residues" evidence="3">
    <location>
        <position position="206"/>
    </location>
</feature>
<dbReference type="GO" id="GO:0009089">
    <property type="term" value="P:lysine biosynthetic process via diaminopimelate"/>
    <property type="evidence" value="ECO:0007669"/>
    <property type="project" value="UniProtKB-UniRule"/>
</dbReference>
<dbReference type="Gene3D" id="3.10.310.10">
    <property type="entry name" value="Diaminopimelate Epimerase, Chain A, domain 1"/>
    <property type="match status" value="2"/>
</dbReference>
<dbReference type="STRING" id="46680.GCA_000807755_05613"/>
<comment type="caution">
    <text evidence="5">The sequence shown here is derived from an EMBL/GenBank/DDBJ whole genome shotgun (WGS) entry which is preliminary data.</text>
</comment>
<comment type="catalytic activity">
    <reaction evidence="3">
        <text>(2S,6S)-2,6-diaminopimelate = meso-2,6-diaminopimelate</text>
        <dbReference type="Rhea" id="RHEA:15393"/>
        <dbReference type="ChEBI" id="CHEBI:57609"/>
        <dbReference type="ChEBI" id="CHEBI:57791"/>
        <dbReference type="EC" id="5.1.1.7"/>
    </reaction>
</comment>
<sequence length="278" mass="30044">MNFVKYQALGNDYLVYAGDAPFALTAAQIGRVCDRHHGVGSDGILVANHSDAAFGLRILNPDGSEAEKSGNGLRIFSRYLWDCGLVADKAFDIVTAGGIVTSQVDDEGRTVEVSMGRAEFACARIPVLIDAPEALDYPLEIDGVTLKINAVSMGNPHCVVFVEQTSRELACRLGPLLENHPLFPRRSNVQFVQWLSRNALRVEIWERGAGYTLSSGTSSCAAASVARKLGLCDEHIDLHLAGGRLEIRVEDDFKVTMRGAVQRVAGIDLDPEAFADLG</sequence>
<dbReference type="EC" id="5.1.1.7" evidence="3 4"/>
<feature type="binding site" evidence="3">
    <location>
        <begin position="206"/>
        <end position="207"/>
    </location>
    <ligand>
        <name>substrate</name>
    </ligand>
</feature>
<evidence type="ECO:0000313" key="6">
    <source>
        <dbReference type="Proteomes" id="UP000198145"/>
    </source>
</evidence>
<dbReference type="Pfam" id="PF01678">
    <property type="entry name" value="DAP_epimerase"/>
    <property type="match status" value="2"/>
</dbReference>
<dbReference type="SUPFAM" id="SSF54506">
    <property type="entry name" value="Diaminopimelate epimerase-like"/>
    <property type="match status" value="2"/>
</dbReference>
<feature type="binding site" evidence="3">
    <location>
        <position position="60"/>
    </location>
    <ligand>
        <name>substrate</name>
    </ligand>
</feature>
<keyword evidence="3" id="KW-0457">Lysine biosynthesis</keyword>
<feature type="binding site" evidence="3">
    <location>
        <begin position="216"/>
        <end position="217"/>
    </location>
    <ligand>
        <name>substrate</name>
    </ligand>
</feature>
<dbReference type="PANTHER" id="PTHR31689">
    <property type="entry name" value="DIAMINOPIMELATE EPIMERASE, CHLOROPLASTIC"/>
    <property type="match status" value="1"/>
</dbReference>
<dbReference type="EMBL" id="NJBA01000004">
    <property type="protein sequence ID" value="OWP50778.1"/>
    <property type="molecule type" value="Genomic_DNA"/>
</dbReference>
<dbReference type="Proteomes" id="UP000198145">
    <property type="component" value="Unassembled WGS sequence"/>
</dbReference>
<comment type="subunit">
    <text evidence="3">Homodimer.</text>
</comment>